<dbReference type="FunCoup" id="A0A507BM36">
    <property type="interactions" value="608"/>
</dbReference>
<feature type="binding site" evidence="2">
    <location>
        <position position="268"/>
    </location>
    <ligand>
        <name>a divalent metal cation</name>
        <dbReference type="ChEBI" id="CHEBI:60240"/>
        <label>1</label>
    </ligand>
</feature>
<dbReference type="NCBIfam" id="TIGR00486">
    <property type="entry name" value="YbgI_SA1388"/>
    <property type="match status" value="1"/>
</dbReference>
<reference evidence="3 4" key="1">
    <citation type="submission" date="2019-06" db="EMBL/GenBank/DDBJ databases">
        <title>Draft genome sequence of the filamentous fungus Phialemoniopsis curvata isolated from diesel fuel.</title>
        <authorList>
            <person name="Varaljay V.A."/>
            <person name="Lyon W.J."/>
            <person name="Crouch A.L."/>
            <person name="Drake C.E."/>
            <person name="Hollomon J.M."/>
            <person name="Nadeau L.J."/>
            <person name="Nunn H.S."/>
            <person name="Stevenson B.S."/>
            <person name="Bojanowski C.L."/>
            <person name="Crookes-Goodson W.J."/>
        </authorList>
    </citation>
    <scope>NUCLEOTIDE SEQUENCE [LARGE SCALE GENOMIC DNA]</scope>
    <source>
        <strain evidence="3 4">D216</strain>
    </source>
</reference>
<dbReference type="GeneID" id="41970197"/>
<dbReference type="InParanoid" id="A0A507BM36"/>
<protein>
    <submittedName>
        <fullName evidence="3">Uncharacterized protein</fullName>
    </submittedName>
</protein>
<feature type="binding site" evidence="2">
    <location>
        <position position="120"/>
    </location>
    <ligand>
        <name>a divalent metal cation</name>
        <dbReference type="ChEBI" id="CHEBI:60240"/>
        <label>1</label>
    </ligand>
</feature>
<dbReference type="SUPFAM" id="SSF102705">
    <property type="entry name" value="NIF3 (NGG1p interacting factor 3)-like"/>
    <property type="match status" value="1"/>
</dbReference>
<name>A0A507BM36_9PEZI</name>
<proteinExistence type="inferred from homology"/>
<feature type="binding site" evidence="2">
    <location>
        <position position="82"/>
    </location>
    <ligand>
        <name>a divalent metal cation</name>
        <dbReference type="ChEBI" id="CHEBI:60240"/>
        <label>1</label>
    </ligand>
</feature>
<dbReference type="Proteomes" id="UP000319257">
    <property type="component" value="Unassembled WGS sequence"/>
</dbReference>
<dbReference type="FunFam" id="3.40.1390.30:FF:000001">
    <property type="entry name" value="GTP cyclohydrolase 1 type 2"/>
    <property type="match status" value="1"/>
</dbReference>
<dbReference type="RefSeq" id="XP_030999952.1">
    <property type="nucleotide sequence ID" value="XM_031136974.1"/>
</dbReference>
<accession>A0A507BM36</accession>
<dbReference type="PANTHER" id="PTHR13799:SF13">
    <property type="entry name" value="NIF3-LIKE PROTEIN 1"/>
    <property type="match status" value="1"/>
</dbReference>
<dbReference type="InterPro" id="IPR036069">
    <property type="entry name" value="DUF34/NIF3_sf"/>
</dbReference>
<dbReference type="OrthoDB" id="3345469at2759"/>
<dbReference type="Pfam" id="PF01784">
    <property type="entry name" value="DUF34_NIF3"/>
    <property type="match status" value="1"/>
</dbReference>
<evidence type="ECO:0000313" key="3">
    <source>
        <dbReference type="EMBL" id="TPX18241.1"/>
    </source>
</evidence>
<feature type="binding site" evidence="2">
    <location>
        <position position="272"/>
    </location>
    <ligand>
        <name>a divalent metal cation</name>
        <dbReference type="ChEBI" id="CHEBI:60240"/>
        <label>1</label>
    </ligand>
</feature>
<evidence type="ECO:0000313" key="4">
    <source>
        <dbReference type="Proteomes" id="UP000319257"/>
    </source>
</evidence>
<dbReference type="GO" id="GO:0005739">
    <property type="term" value="C:mitochondrion"/>
    <property type="evidence" value="ECO:0007669"/>
    <property type="project" value="TreeGrafter"/>
</dbReference>
<dbReference type="STRING" id="1093900.A0A507BM36"/>
<organism evidence="3 4">
    <name type="scientific">Thyridium curvatum</name>
    <dbReference type="NCBI Taxonomy" id="1093900"/>
    <lineage>
        <taxon>Eukaryota</taxon>
        <taxon>Fungi</taxon>
        <taxon>Dikarya</taxon>
        <taxon>Ascomycota</taxon>
        <taxon>Pezizomycotina</taxon>
        <taxon>Sordariomycetes</taxon>
        <taxon>Sordariomycetidae</taxon>
        <taxon>Thyridiales</taxon>
        <taxon>Thyridiaceae</taxon>
        <taxon>Thyridium</taxon>
    </lineage>
</organism>
<dbReference type="EMBL" id="SKBQ01000011">
    <property type="protein sequence ID" value="TPX18241.1"/>
    <property type="molecule type" value="Genomic_DNA"/>
</dbReference>
<evidence type="ECO:0000256" key="1">
    <source>
        <dbReference type="ARBA" id="ARBA00006964"/>
    </source>
</evidence>
<keyword evidence="2" id="KW-0479">Metal-binding</keyword>
<keyword evidence="4" id="KW-1185">Reference proteome</keyword>
<sequence length="316" mass="34068">MNIQSSTFTEHVVNAMRSLYPEELADRAWDNVGLLLENSEQASEATPTVLLTNDLTPEVAEEAIAKGASVIVTYRKPEEATHPFIFRGLKSVTLRDPQQKILIRLAQANVAVYSPHTAMDAALGGINDWLADMVVRPADGSAPAAREAERRVVQPVAQPPPGFEGTGYGRLVRFESAVPFGAVVRAVARGVGGMRRVMVAAPRRRRDGGGGGGAKASADEVSSAAVCAGSGWDVLKDCDADVFVTGETSHHSALRAVMLGKRVVMVFHSNSERLFLRQRLQGQLRDHLRGQGVECSVLVSEADADPFEIWDVDDMP</sequence>
<dbReference type="GO" id="GO:0046872">
    <property type="term" value="F:metal ion binding"/>
    <property type="evidence" value="ECO:0007669"/>
    <property type="project" value="UniProtKB-KW"/>
</dbReference>
<evidence type="ECO:0000256" key="2">
    <source>
        <dbReference type="PIRSR" id="PIRSR602678-1"/>
    </source>
</evidence>
<dbReference type="Gene3D" id="3.40.1390.30">
    <property type="entry name" value="NIF3 (NGG1p interacting factor 3)-like"/>
    <property type="match status" value="1"/>
</dbReference>
<gene>
    <name evidence="3" type="ORF">E0L32_002750</name>
</gene>
<dbReference type="PANTHER" id="PTHR13799">
    <property type="entry name" value="NGG1 INTERACTING FACTOR 3"/>
    <property type="match status" value="1"/>
</dbReference>
<comment type="similarity">
    <text evidence="1">Belongs to the GTP cyclohydrolase I type 2/NIF3 family.</text>
</comment>
<comment type="caution">
    <text evidence="3">The sequence shown here is derived from an EMBL/GenBank/DDBJ whole genome shotgun (WGS) entry which is preliminary data.</text>
</comment>
<dbReference type="InterPro" id="IPR002678">
    <property type="entry name" value="DUF34/NIF3"/>
</dbReference>
<dbReference type="AlphaFoldDB" id="A0A507BM36"/>